<accession>A0ABV8LVL1</accession>
<dbReference type="EMBL" id="JBHSAY010000015">
    <property type="protein sequence ID" value="MFC4134800.1"/>
    <property type="molecule type" value="Genomic_DNA"/>
</dbReference>
<keyword evidence="3" id="KW-1185">Reference proteome</keyword>
<evidence type="ECO:0000256" key="1">
    <source>
        <dbReference type="SAM" id="Coils"/>
    </source>
</evidence>
<organism evidence="2 3">
    <name type="scientific">Hamadaea flava</name>
    <dbReference type="NCBI Taxonomy" id="1742688"/>
    <lineage>
        <taxon>Bacteria</taxon>
        <taxon>Bacillati</taxon>
        <taxon>Actinomycetota</taxon>
        <taxon>Actinomycetes</taxon>
        <taxon>Micromonosporales</taxon>
        <taxon>Micromonosporaceae</taxon>
        <taxon>Hamadaea</taxon>
    </lineage>
</organism>
<name>A0ABV8LVL1_9ACTN</name>
<comment type="caution">
    <text evidence="2">The sequence shown here is derived from an EMBL/GenBank/DDBJ whole genome shotgun (WGS) entry which is preliminary data.</text>
</comment>
<proteinExistence type="predicted"/>
<feature type="coiled-coil region" evidence="1">
    <location>
        <begin position="194"/>
        <end position="221"/>
    </location>
</feature>
<evidence type="ECO:0000313" key="3">
    <source>
        <dbReference type="Proteomes" id="UP001595816"/>
    </source>
</evidence>
<dbReference type="RefSeq" id="WP_253761062.1">
    <property type="nucleotide sequence ID" value="NZ_JAMZDZ010000001.1"/>
</dbReference>
<protein>
    <submittedName>
        <fullName evidence="2">Uncharacterized protein</fullName>
    </submittedName>
</protein>
<evidence type="ECO:0000313" key="2">
    <source>
        <dbReference type="EMBL" id="MFC4134800.1"/>
    </source>
</evidence>
<reference evidence="3" key="1">
    <citation type="journal article" date="2019" name="Int. J. Syst. Evol. Microbiol.">
        <title>The Global Catalogue of Microorganisms (GCM) 10K type strain sequencing project: providing services to taxonomists for standard genome sequencing and annotation.</title>
        <authorList>
            <consortium name="The Broad Institute Genomics Platform"/>
            <consortium name="The Broad Institute Genome Sequencing Center for Infectious Disease"/>
            <person name="Wu L."/>
            <person name="Ma J."/>
        </authorList>
    </citation>
    <scope>NUCLEOTIDE SEQUENCE [LARGE SCALE GENOMIC DNA]</scope>
    <source>
        <strain evidence="3">CGMCC 4.7289</strain>
    </source>
</reference>
<keyword evidence="1" id="KW-0175">Coiled coil</keyword>
<sequence length="254" mass="27481">MTEQGHLEGSPTMTASDDLLVPVPVPDRLLILQERPQSVPAALRLPFGEAWLAGDVDSVGRRDFDMVVVEPAGDPGGWLARTLPGASGLLRDGGCALVVPALPNSAGVADHRWLGSLPVGVTWSGWSLVGGRPALHLLAAADRPYAERDSSLVTSALTAAWLTAGAAFQQGERERRRELASVEARFAEARSRIESDLRDRVEVLTAELDDLRRRHRGAQLVRTVAGRSRAGRAIRRARRWVHAAFTARSDQSLL</sequence>
<gene>
    <name evidence="2" type="ORF">ACFOZ4_29680</name>
</gene>
<dbReference type="Proteomes" id="UP001595816">
    <property type="component" value="Unassembled WGS sequence"/>
</dbReference>